<evidence type="ECO:0000313" key="2">
    <source>
        <dbReference type="Proteomes" id="UP000054721"/>
    </source>
</evidence>
<dbReference type="AlphaFoldDB" id="A0A0V1KXB1"/>
<accession>A0A0V1KXB1</accession>
<comment type="caution">
    <text evidence="1">The sequence shown here is derived from an EMBL/GenBank/DDBJ whole genome shotgun (WGS) entry which is preliminary data.</text>
</comment>
<sequence>MEQNNYIRSNFLANVPELHCSNKMTISKKTMCTIRAWMKFIKDNINTLSKANSEFLLQKQWLNFNNGKDYFQTFLISIAGCFAMNDCAQLNNPILVYLAVQRLFMEKRDAATIIKVSTRD</sequence>
<name>A0A0V1KXB1_9BILA</name>
<protein>
    <submittedName>
        <fullName evidence="1">Uncharacterized protein</fullName>
    </submittedName>
</protein>
<reference evidence="1 2" key="1">
    <citation type="submission" date="2015-05" db="EMBL/GenBank/DDBJ databases">
        <title>Evolution of Trichinella species and genotypes.</title>
        <authorList>
            <person name="Korhonen P.K."/>
            <person name="Edoardo P."/>
            <person name="Giuseppe L.R."/>
            <person name="Gasser R.B."/>
        </authorList>
    </citation>
    <scope>NUCLEOTIDE SEQUENCE [LARGE SCALE GENOMIC DNA]</scope>
    <source>
        <strain evidence="1">ISS10</strain>
    </source>
</reference>
<organism evidence="1 2">
    <name type="scientific">Trichinella nativa</name>
    <dbReference type="NCBI Taxonomy" id="6335"/>
    <lineage>
        <taxon>Eukaryota</taxon>
        <taxon>Metazoa</taxon>
        <taxon>Ecdysozoa</taxon>
        <taxon>Nematoda</taxon>
        <taxon>Enoplea</taxon>
        <taxon>Dorylaimia</taxon>
        <taxon>Trichinellida</taxon>
        <taxon>Trichinellidae</taxon>
        <taxon>Trichinella</taxon>
    </lineage>
</organism>
<keyword evidence="2" id="KW-1185">Reference proteome</keyword>
<dbReference type="Proteomes" id="UP000054721">
    <property type="component" value="Unassembled WGS sequence"/>
</dbReference>
<dbReference type="EMBL" id="JYDW01000214">
    <property type="protein sequence ID" value="KRZ51782.1"/>
    <property type="molecule type" value="Genomic_DNA"/>
</dbReference>
<proteinExistence type="predicted"/>
<evidence type="ECO:0000313" key="1">
    <source>
        <dbReference type="EMBL" id="KRZ51782.1"/>
    </source>
</evidence>
<gene>
    <name evidence="1" type="ORF">T02_3356</name>
</gene>